<evidence type="ECO:0000313" key="8">
    <source>
        <dbReference type="Proteomes" id="UP000596929"/>
    </source>
</evidence>
<keyword evidence="8" id="KW-1185">Reference proteome</keyword>
<gene>
    <name evidence="7" type="ORF">H8S20_13540</name>
</gene>
<comment type="subcellular location">
    <subcellularLocation>
        <location evidence="1">Cell membrane</location>
        <topology evidence="1">Lipid-anchor</topology>
    </subcellularLocation>
</comment>
<name>A0ABR7DFL3_9CLOT</name>
<dbReference type="SUPFAM" id="SSF53850">
    <property type="entry name" value="Periplasmic binding protein-like II"/>
    <property type="match status" value="1"/>
</dbReference>
<dbReference type="PROSITE" id="PS01040">
    <property type="entry name" value="SBP_BACTERIAL_5"/>
    <property type="match status" value="1"/>
</dbReference>
<evidence type="ECO:0000259" key="6">
    <source>
        <dbReference type="Pfam" id="PF00496"/>
    </source>
</evidence>
<dbReference type="InterPro" id="IPR039424">
    <property type="entry name" value="SBP_5"/>
</dbReference>
<comment type="caution">
    <text evidence="7">The sequence shown here is derived from an EMBL/GenBank/DDBJ whole genome shotgun (WGS) entry which is preliminary data.</text>
</comment>
<dbReference type="PIRSF" id="PIRSF002741">
    <property type="entry name" value="MppA"/>
    <property type="match status" value="1"/>
</dbReference>
<dbReference type="InterPro" id="IPR000914">
    <property type="entry name" value="SBP_5_dom"/>
</dbReference>
<dbReference type="PANTHER" id="PTHR30290">
    <property type="entry name" value="PERIPLASMIC BINDING COMPONENT OF ABC TRANSPORTER"/>
    <property type="match status" value="1"/>
</dbReference>
<dbReference type="PROSITE" id="PS51257">
    <property type="entry name" value="PROKAR_LIPOPROTEIN"/>
    <property type="match status" value="1"/>
</dbReference>
<dbReference type="EMBL" id="JACOOO010000031">
    <property type="protein sequence ID" value="MBC5629900.1"/>
    <property type="molecule type" value="Genomic_DNA"/>
</dbReference>
<protein>
    <submittedName>
        <fullName evidence="7">ABC transporter substrate-binding protein</fullName>
    </submittedName>
</protein>
<dbReference type="PANTHER" id="PTHR30290:SF81">
    <property type="entry name" value="OLIGOPEPTIDE-BINDING PROTEIN OPPA"/>
    <property type="match status" value="1"/>
</dbReference>
<keyword evidence="3 5" id="KW-0732">Signal</keyword>
<evidence type="ECO:0000313" key="7">
    <source>
        <dbReference type="EMBL" id="MBC5629900.1"/>
    </source>
</evidence>
<dbReference type="Gene3D" id="3.40.190.10">
    <property type="entry name" value="Periplasmic binding protein-like II"/>
    <property type="match status" value="1"/>
</dbReference>
<dbReference type="Gene3D" id="3.10.105.10">
    <property type="entry name" value="Dipeptide-binding Protein, Domain 3"/>
    <property type="match status" value="1"/>
</dbReference>
<feature type="signal peptide" evidence="5">
    <location>
        <begin position="1"/>
        <end position="28"/>
    </location>
</feature>
<feature type="compositionally biased region" description="Polar residues" evidence="4">
    <location>
        <begin position="29"/>
        <end position="47"/>
    </location>
</feature>
<reference evidence="7 8" key="1">
    <citation type="submission" date="2020-08" db="EMBL/GenBank/DDBJ databases">
        <title>Genome public.</title>
        <authorList>
            <person name="Liu C."/>
            <person name="Sun Q."/>
        </authorList>
    </citation>
    <scope>NUCLEOTIDE SEQUENCE [LARGE SCALE GENOMIC DNA]</scope>
    <source>
        <strain evidence="7 8">NSJ-6</strain>
    </source>
</reference>
<comment type="similarity">
    <text evidence="2">Belongs to the bacterial solute-binding protein 5 family.</text>
</comment>
<dbReference type="InterPro" id="IPR030678">
    <property type="entry name" value="Peptide/Ni-bd"/>
</dbReference>
<evidence type="ECO:0000256" key="2">
    <source>
        <dbReference type="ARBA" id="ARBA00005695"/>
    </source>
</evidence>
<feature type="region of interest" description="Disordered" evidence="4">
    <location>
        <begin position="29"/>
        <end position="55"/>
    </location>
</feature>
<evidence type="ECO:0000256" key="3">
    <source>
        <dbReference type="ARBA" id="ARBA00022729"/>
    </source>
</evidence>
<proteinExistence type="inferred from homology"/>
<dbReference type="InterPro" id="IPR023765">
    <property type="entry name" value="SBP_5_CS"/>
</dbReference>
<organism evidence="7 8">
    <name type="scientific">Clostridium hominis</name>
    <dbReference type="NCBI Taxonomy" id="2763036"/>
    <lineage>
        <taxon>Bacteria</taxon>
        <taxon>Bacillati</taxon>
        <taxon>Bacillota</taxon>
        <taxon>Clostridia</taxon>
        <taxon>Eubacteriales</taxon>
        <taxon>Clostridiaceae</taxon>
        <taxon>Clostridium</taxon>
    </lineage>
</organism>
<dbReference type="RefSeq" id="WP_032116881.1">
    <property type="nucleotide sequence ID" value="NZ_JACOOO010000031.1"/>
</dbReference>
<dbReference type="Proteomes" id="UP000596929">
    <property type="component" value="Unassembled WGS sequence"/>
</dbReference>
<evidence type="ECO:0000256" key="4">
    <source>
        <dbReference type="SAM" id="MobiDB-lite"/>
    </source>
</evidence>
<feature type="domain" description="Solute-binding protein family 5" evidence="6">
    <location>
        <begin position="119"/>
        <end position="495"/>
    </location>
</feature>
<dbReference type="Gene3D" id="3.90.76.10">
    <property type="entry name" value="Dipeptide-binding Protein, Domain 1"/>
    <property type="match status" value="1"/>
</dbReference>
<evidence type="ECO:0000256" key="5">
    <source>
        <dbReference type="SAM" id="SignalP"/>
    </source>
</evidence>
<feature type="chain" id="PRO_5045203139" evidence="5">
    <location>
        <begin position="29"/>
        <end position="580"/>
    </location>
</feature>
<dbReference type="Pfam" id="PF00496">
    <property type="entry name" value="SBP_bac_5"/>
    <property type="match status" value="1"/>
</dbReference>
<evidence type="ECO:0000256" key="1">
    <source>
        <dbReference type="ARBA" id="ARBA00004193"/>
    </source>
</evidence>
<accession>A0ABR7DFL3</accession>
<sequence length="580" mass="63934">MKKKLISALAVGLSCIMLLGGCGNGNNADTSDNGNSNDTQAQESTGEISDATEGYIPGYDPSKNVPAALNRKDTLVIGVEAPDEVFNPLYAESAYDVYVVESMFDGMVGVDEGGMAIPNLADWTVSEDGLTYTFTLKDDLKFWDGSPLTTADVEFTYTIMCDGTYDGPSDPVNSTKIKGAKAYQEGTATSIEGIKVIDEKTIEFTLEEVNADAIYDLSAGIISKAHYGAEYTQGNLDYIKKFHKDPLGAGQYKFVSSSAGQEVVLEANENYFLGAPQIKNVIYKVTSADTRMQMLQSGEVDMDMATVNEDNVNSLKEAGFLDLHIFPTNGYGYIGMNISNPKFSDPKVRQALTYGLNRAEVVEASFSGGFADVINTPQSKVSWSYTEPTNKYEFDLEKAKQLLDEAGWVVGSDGIREKDGVKFEIKFTASTPNEVNEAIIPIAQQNYAELGIKFEAEQMDFNAVREKVNNGNAEMFFMAWGLTPSPDPYGTLGTTGAQNKTFYSNAKVDELCKAGLQETDQTKRKEIYAELWQTLNEDLPYIFLYQRRDMWAVNSRVKGFENQITPYKKFTASLYKLTLE</sequence>